<keyword evidence="2" id="KW-0808">Transferase</keyword>
<dbReference type="InterPro" id="IPR029035">
    <property type="entry name" value="DHS-like_NAD/FAD-binding_dom"/>
</dbReference>
<dbReference type="Gene3D" id="2.20.28.200">
    <property type="match status" value="1"/>
</dbReference>
<protein>
    <recommendedName>
        <fullName evidence="1">protein acetyllysine N-acetyltransferase</fullName>
        <ecNumber evidence="1">2.3.1.286</ecNumber>
    </recommendedName>
</protein>
<evidence type="ECO:0000256" key="4">
    <source>
        <dbReference type="ARBA" id="ARBA00022833"/>
    </source>
</evidence>
<dbReference type="AlphaFoldDB" id="A0A7R9PV40"/>
<dbReference type="EC" id="2.3.1.286" evidence="1"/>
<dbReference type="GO" id="GO:0046872">
    <property type="term" value="F:metal ion binding"/>
    <property type="evidence" value="ECO:0007669"/>
    <property type="project" value="UniProtKB-KW"/>
</dbReference>
<evidence type="ECO:0000256" key="7">
    <source>
        <dbReference type="PROSITE-ProRule" id="PRU00236"/>
    </source>
</evidence>
<proteinExistence type="inferred from homology"/>
<dbReference type="EMBL" id="OC855322">
    <property type="protein sequence ID" value="CAD7621769.1"/>
    <property type="molecule type" value="Genomic_DNA"/>
</dbReference>
<dbReference type="OrthoDB" id="2919105at2759"/>
<organism evidence="9">
    <name type="scientific">Medioppia subpectinata</name>
    <dbReference type="NCBI Taxonomy" id="1979941"/>
    <lineage>
        <taxon>Eukaryota</taxon>
        <taxon>Metazoa</taxon>
        <taxon>Ecdysozoa</taxon>
        <taxon>Arthropoda</taxon>
        <taxon>Chelicerata</taxon>
        <taxon>Arachnida</taxon>
        <taxon>Acari</taxon>
        <taxon>Acariformes</taxon>
        <taxon>Sarcoptiformes</taxon>
        <taxon>Oribatida</taxon>
        <taxon>Brachypylina</taxon>
        <taxon>Oppioidea</taxon>
        <taxon>Oppiidae</taxon>
        <taxon>Medioppia</taxon>
    </lineage>
</organism>
<dbReference type="GO" id="GO:0046969">
    <property type="term" value="F:histone H3K9 deacetylase activity, NAD-dependent"/>
    <property type="evidence" value="ECO:0007669"/>
    <property type="project" value="TreeGrafter"/>
</dbReference>
<keyword evidence="10" id="KW-1185">Reference proteome</keyword>
<keyword evidence="5" id="KW-0520">NAD</keyword>
<dbReference type="InterPro" id="IPR003000">
    <property type="entry name" value="Sirtuin"/>
</dbReference>
<evidence type="ECO:0000256" key="6">
    <source>
        <dbReference type="ARBA" id="ARBA00038170"/>
    </source>
</evidence>
<dbReference type="InterPro" id="IPR026590">
    <property type="entry name" value="Ssirtuin_cat_dom"/>
</dbReference>
<dbReference type="SUPFAM" id="SSF52467">
    <property type="entry name" value="DHS-like NAD/FAD-binding domain"/>
    <property type="match status" value="1"/>
</dbReference>
<dbReference type="GO" id="GO:0005634">
    <property type="term" value="C:nucleus"/>
    <property type="evidence" value="ECO:0007669"/>
    <property type="project" value="TreeGrafter"/>
</dbReference>
<dbReference type="PANTHER" id="PTHR11085:SF12">
    <property type="entry name" value="NAD-DEPENDENT PROTEIN DEACYLASE SIRTUIN-6"/>
    <property type="match status" value="1"/>
</dbReference>
<evidence type="ECO:0000256" key="5">
    <source>
        <dbReference type="ARBA" id="ARBA00023027"/>
    </source>
</evidence>
<comment type="caution">
    <text evidence="7">Lacks conserved residue(s) required for the propagation of feature annotation.</text>
</comment>
<dbReference type="Pfam" id="PF02146">
    <property type="entry name" value="SIR2"/>
    <property type="match status" value="1"/>
</dbReference>
<evidence type="ECO:0000313" key="9">
    <source>
        <dbReference type="EMBL" id="CAD7621769.1"/>
    </source>
</evidence>
<evidence type="ECO:0000256" key="2">
    <source>
        <dbReference type="ARBA" id="ARBA00022679"/>
    </source>
</evidence>
<dbReference type="PROSITE" id="PS50305">
    <property type="entry name" value="SIRTUIN"/>
    <property type="match status" value="1"/>
</dbReference>
<dbReference type="InterPro" id="IPR050134">
    <property type="entry name" value="NAD-dep_sirtuin_deacylases"/>
</dbReference>
<dbReference type="GO" id="GO:0000122">
    <property type="term" value="P:negative regulation of transcription by RNA polymerase II"/>
    <property type="evidence" value="ECO:0007669"/>
    <property type="project" value="TreeGrafter"/>
</dbReference>
<dbReference type="EMBL" id="CAJPIZ010000747">
    <property type="protein sequence ID" value="CAG2102199.1"/>
    <property type="molecule type" value="Genomic_DNA"/>
</dbReference>
<accession>A0A7R9PV40</accession>
<dbReference type="GO" id="GO:0003714">
    <property type="term" value="F:transcription corepressor activity"/>
    <property type="evidence" value="ECO:0007669"/>
    <property type="project" value="TreeGrafter"/>
</dbReference>
<evidence type="ECO:0000256" key="1">
    <source>
        <dbReference type="ARBA" id="ARBA00012928"/>
    </source>
</evidence>
<keyword evidence="3" id="KW-0479">Metal-binding</keyword>
<reference evidence="9" key="1">
    <citation type="submission" date="2020-11" db="EMBL/GenBank/DDBJ databases">
        <authorList>
            <person name="Tran Van P."/>
        </authorList>
    </citation>
    <scope>NUCLEOTIDE SEQUENCE</scope>
</reference>
<name>A0A7R9PV40_9ACAR</name>
<evidence type="ECO:0000259" key="8">
    <source>
        <dbReference type="PROSITE" id="PS50305"/>
    </source>
</evidence>
<comment type="similarity">
    <text evidence="6">Belongs to the sirtuin family. Class IV subfamily.</text>
</comment>
<evidence type="ECO:0000313" key="10">
    <source>
        <dbReference type="Proteomes" id="UP000759131"/>
    </source>
</evidence>
<sequence>MSANYANGLSDYEDKGVCGLQEIFEPPEEVESKVELLSKWLIQSKCVVVYCGAGISTSVGIPDFRGPNGIWTQEEKQKKGVKVEDEVKILELSLADCNPSVTHMALISLIKSKYVKFIVSQNIDGLFLRANLRRRHIGELHGNFFLDECTACNSRFIRSTPSPTMGCKVSDTGQTSGGDISANFTATSS</sequence>
<evidence type="ECO:0000256" key="3">
    <source>
        <dbReference type="ARBA" id="ARBA00022723"/>
    </source>
</evidence>
<keyword evidence="4" id="KW-0862">Zinc</keyword>
<gene>
    <name evidence="9" type="ORF">OSB1V03_LOCUS2239</name>
</gene>
<dbReference type="PANTHER" id="PTHR11085">
    <property type="entry name" value="NAD-DEPENDENT PROTEIN DEACYLASE SIRTUIN-5, MITOCHONDRIAL-RELATED"/>
    <property type="match status" value="1"/>
</dbReference>
<dbReference type="Gene3D" id="3.40.50.1220">
    <property type="entry name" value="TPP-binding domain"/>
    <property type="match status" value="1"/>
</dbReference>
<dbReference type="Proteomes" id="UP000759131">
    <property type="component" value="Unassembled WGS sequence"/>
</dbReference>
<feature type="domain" description="Deacetylase sirtuin-type" evidence="8">
    <location>
        <begin position="27"/>
        <end position="189"/>
    </location>
</feature>
<dbReference type="GO" id="GO:0070403">
    <property type="term" value="F:NAD+ binding"/>
    <property type="evidence" value="ECO:0007669"/>
    <property type="project" value="InterPro"/>
</dbReference>